<feature type="transmembrane region" description="Helical" evidence="9">
    <location>
        <begin position="308"/>
        <end position="328"/>
    </location>
</feature>
<dbReference type="GO" id="GO:0005886">
    <property type="term" value="C:plasma membrane"/>
    <property type="evidence" value="ECO:0007669"/>
    <property type="project" value="UniProtKB-SubCell"/>
</dbReference>
<feature type="transmembrane region" description="Helical" evidence="9">
    <location>
        <begin position="363"/>
        <end position="386"/>
    </location>
</feature>
<dbReference type="Pfam" id="PF07690">
    <property type="entry name" value="MFS_1"/>
    <property type="match status" value="1"/>
</dbReference>
<dbReference type="InterPro" id="IPR020846">
    <property type="entry name" value="MFS_dom"/>
</dbReference>
<dbReference type="GO" id="GO:0015293">
    <property type="term" value="F:symporter activity"/>
    <property type="evidence" value="ECO:0007669"/>
    <property type="project" value="UniProtKB-KW"/>
</dbReference>
<keyword evidence="6" id="KW-0769">Symport</keyword>
<reference evidence="12" key="1">
    <citation type="submission" date="2016-01" db="EMBL/GenBank/DDBJ databases">
        <authorList>
            <person name="Peeters C."/>
        </authorList>
    </citation>
    <scope>NUCLEOTIDE SEQUENCE [LARGE SCALE GENOMIC DNA]</scope>
</reference>
<dbReference type="PROSITE" id="PS00217">
    <property type="entry name" value="SUGAR_TRANSPORT_2"/>
    <property type="match status" value="1"/>
</dbReference>
<feature type="transmembrane region" description="Helical" evidence="9">
    <location>
        <begin position="275"/>
        <end position="296"/>
    </location>
</feature>
<feature type="transmembrane region" description="Helical" evidence="9">
    <location>
        <begin position="83"/>
        <end position="106"/>
    </location>
</feature>
<evidence type="ECO:0000256" key="6">
    <source>
        <dbReference type="ARBA" id="ARBA00022847"/>
    </source>
</evidence>
<dbReference type="SUPFAM" id="SSF103473">
    <property type="entry name" value="MFS general substrate transporter"/>
    <property type="match status" value="1"/>
</dbReference>
<evidence type="ECO:0000256" key="2">
    <source>
        <dbReference type="ARBA" id="ARBA00008240"/>
    </source>
</evidence>
<feature type="domain" description="Major facilitator superfamily (MFS) profile" evidence="10">
    <location>
        <begin position="46"/>
        <end position="451"/>
    </location>
</feature>
<keyword evidence="12" id="KW-1185">Reference proteome</keyword>
<feature type="transmembrane region" description="Helical" evidence="9">
    <location>
        <begin position="222"/>
        <end position="241"/>
    </location>
</feature>
<sequence length="456" mass="47997">MSFERVQSQIYDASIPYPYGDDIMDTTLPNVAQPAATSLTRAQKKAIVAATLGTIVEFTDWIIYATFASLFSRQFFPADNASIALLATFAVFAVGFVMRPIGGALLGAYADRHGRKNGLALSVALMAGSSLVIAACPGYASIGVAAPLVLVAARLVQGFAAGGEFGSASTFLMESATPARRGFAGSWQHFAVNAGVLVAASIGALLTSMIDAPSMAAWGWRVAFTIAGLMGFVALWFRLAVAETDAFKKSASARQHTRHPFVTIVREHRRAALRVIGIAMAGNLCVYLWLVMFPTLAHMRGLPLRDAFSASVVSIVVSLVAIPLLGILSDRIGRKPVLLAFAAGSALFAWPALHFLGNDYGTATLIVTIGMVLSSGFAATCATVMAEQFPAHVRATGVALPYAISAALFGGTLPTIVTAMNNAGLAQYLWIYVAAVCVASCVVYARMPETRGKTLD</sequence>
<evidence type="ECO:0000256" key="4">
    <source>
        <dbReference type="ARBA" id="ARBA00022475"/>
    </source>
</evidence>
<organism evidence="11 12">
    <name type="scientific">Caballeronia cordobensis</name>
    <name type="common">Burkholderia cordobensis</name>
    <dbReference type="NCBI Taxonomy" id="1353886"/>
    <lineage>
        <taxon>Bacteria</taxon>
        <taxon>Pseudomonadati</taxon>
        <taxon>Pseudomonadota</taxon>
        <taxon>Betaproteobacteria</taxon>
        <taxon>Burkholderiales</taxon>
        <taxon>Burkholderiaceae</taxon>
        <taxon>Caballeronia</taxon>
    </lineage>
</organism>
<feature type="transmembrane region" description="Helical" evidence="9">
    <location>
        <begin position="46"/>
        <end position="71"/>
    </location>
</feature>
<dbReference type="FunFam" id="1.20.1250.20:FF:000001">
    <property type="entry name" value="Dicarboxylate MFS transporter"/>
    <property type="match status" value="1"/>
</dbReference>
<dbReference type="Gene3D" id="1.20.1250.20">
    <property type="entry name" value="MFS general substrate transporter like domains"/>
    <property type="match status" value="2"/>
</dbReference>
<comment type="subcellular location">
    <subcellularLocation>
        <location evidence="1">Cell membrane</location>
        <topology evidence="1">Multi-pass membrane protein</topology>
    </subcellularLocation>
</comment>
<feature type="transmembrane region" description="Helical" evidence="9">
    <location>
        <begin position="118"/>
        <end position="140"/>
    </location>
</feature>
<keyword evidence="4" id="KW-1003">Cell membrane</keyword>
<feature type="transmembrane region" description="Helical" evidence="9">
    <location>
        <begin position="425"/>
        <end position="445"/>
    </location>
</feature>
<dbReference type="EMBL" id="FCNY02000004">
    <property type="protein sequence ID" value="SAL30891.1"/>
    <property type="molecule type" value="Genomic_DNA"/>
</dbReference>
<dbReference type="Proteomes" id="UP000054740">
    <property type="component" value="Unassembled WGS sequence"/>
</dbReference>
<dbReference type="InterPro" id="IPR051084">
    <property type="entry name" value="H+-coupled_symporters"/>
</dbReference>
<evidence type="ECO:0000313" key="11">
    <source>
        <dbReference type="EMBL" id="SAL30891.1"/>
    </source>
</evidence>
<evidence type="ECO:0000313" key="12">
    <source>
        <dbReference type="Proteomes" id="UP000054740"/>
    </source>
</evidence>
<proteinExistence type="inferred from homology"/>
<keyword evidence="3" id="KW-0813">Transport</keyword>
<dbReference type="InterPro" id="IPR011701">
    <property type="entry name" value="MFS"/>
</dbReference>
<dbReference type="AlphaFoldDB" id="A0A158GGD1"/>
<dbReference type="PANTHER" id="PTHR43528:SF1">
    <property type="entry name" value="ALPHA-KETOGLUTARATE PERMEASE"/>
    <property type="match status" value="1"/>
</dbReference>
<evidence type="ECO:0000259" key="10">
    <source>
        <dbReference type="PROSITE" id="PS50850"/>
    </source>
</evidence>
<dbReference type="PANTHER" id="PTHR43528">
    <property type="entry name" value="ALPHA-KETOGLUTARATE PERMEASE"/>
    <property type="match status" value="1"/>
</dbReference>
<keyword evidence="7 9" id="KW-1133">Transmembrane helix</keyword>
<name>A0A158GGD1_CABCO</name>
<keyword evidence="5 9" id="KW-0812">Transmembrane</keyword>
<evidence type="ECO:0000256" key="3">
    <source>
        <dbReference type="ARBA" id="ARBA00022448"/>
    </source>
</evidence>
<evidence type="ECO:0000256" key="8">
    <source>
        <dbReference type="ARBA" id="ARBA00023136"/>
    </source>
</evidence>
<dbReference type="InterPro" id="IPR036259">
    <property type="entry name" value="MFS_trans_sf"/>
</dbReference>
<feature type="transmembrane region" description="Helical" evidence="9">
    <location>
        <begin position="146"/>
        <end position="169"/>
    </location>
</feature>
<evidence type="ECO:0000256" key="1">
    <source>
        <dbReference type="ARBA" id="ARBA00004651"/>
    </source>
</evidence>
<protein>
    <submittedName>
        <fullName evidence="11">Major facilitator transporter</fullName>
    </submittedName>
</protein>
<feature type="transmembrane region" description="Helical" evidence="9">
    <location>
        <begin position="190"/>
        <end position="210"/>
    </location>
</feature>
<feature type="transmembrane region" description="Helical" evidence="9">
    <location>
        <begin position="398"/>
        <end position="419"/>
    </location>
</feature>
<dbReference type="PROSITE" id="PS50850">
    <property type="entry name" value="MFS"/>
    <property type="match status" value="1"/>
</dbReference>
<evidence type="ECO:0000256" key="9">
    <source>
        <dbReference type="SAM" id="Phobius"/>
    </source>
</evidence>
<comment type="similarity">
    <text evidence="2">Belongs to the major facilitator superfamily. Metabolite:H+ Symporter (MHS) family (TC 2.A.1.6) family.</text>
</comment>
<keyword evidence="8 9" id="KW-0472">Membrane</keyword>
<gene>
    <name evidence="11" type="ORF">AWB70_01934</name>
</gene>
<dbReference type="InterPro" id="IPR005829">
    <property type="entry name" value="Sugar_transporter_CS"/>
</dbReference>
<accession>A0A158GGD1</accession>
<dbReference type="PROSITE" id="PS00216">
    <property type="entry name" value="SUGAR_TRANSPORT_1"/>
    <property type="match status" value="1"/>
</dbReference>
<feature type="transmembrane region" description="Helical" evidence="9">
    <location>
        <begin position="337"/>
        <end position="357"/>
    </location>
</feature>
<evidence type="ECO:0000256" key="7">
    <source>
        <dbReference type="ARBA" id="ARBA00022989"/>
    </source>
</evidence>
<evidence type="ECO:0000256" key="5">
    <source>
        <dbReference type="ARBA" id="ARBA00022692"/>
    </source>
</evidence>